<evidence type="ECO:0000256" key="5">
    <source>
        <dbReference type="ARBA" id="ARBA00022827"/>
    </source>
</evidence>
<dbReference type="Pfam" id="PF02770">
    <property type="entry name" value="Acyl-CoA_dh_M"/>
    <property type="match status" value="1"/>
</dbReference>
<accession>B9M8K7</accession>
<evidence type="ECO:0000256" key="6">
    <source>
        <dbReference type="ARBA" id="ARBA00023002"/>
    </source>
</evidence>
<dbReference type="eggNOG" id="COG1960">
    <property type="taxonomic scope" value="Bacteria"/>
</dbReference>
<dbReference type="PANTHER" id="PTHR43884">
    <property type="entry name" value="ACYL-COA DEHYDROGENASE"/>
    <property type="match status" value="1"/>
</dbReference>
<dbReference type="OrthoDB" id="9765339at2"/>
<dbReference type="AlphaFoldDB" id="B9M8K7"/>
<dbReference type="FunFam" id="1.10.540.10:FF:000001">
    <property type="entry name" value="Very long-chain-specific acyl-CoA dehydrogenase, mitochondrial"/>
    <property type="match status" value="1"/>
</dbReference>
<dbReference type="STRING" id="316067.Geob_0169"/>
<evidence type="ECO:0000256" key="8">
    <source>
        <dbReference type="RuleBase" id="RU362125"/>
    </source>
</evidence>
<evidence type="ECO:0000256" key="1">
    <source>
        <dbReference type="ARBA" id="ARBA00001974"/>
    </source>
</evidence>
<evidence type="ECO:0000259" key="9">
    <source>
        <dbReference type="Pfam" id="PF00441"/>
    </source>
</evidence>
<dbReference type="InterPro" id="IPR013786">
    <property type="entry name" value="AcylCoA_DH/ox_N"/>
</dbReference>
<organism evidence="13 14">
    <name type="scientific">Geotalea daltonii (strain DSM 22248 / JCM 15807 / FRC-32)</name>
    <name type="common">Geobacter daltonii</name>
    <dbReference type="NCBI Taxonomy" id="316067"/>
    <lineage>
        <taxon>Bacteria</taxon>
        <taxon>Pseudomonadati</taxon>
        <taxon>Thermodesulfobacteriota</taxon>
        <taxon>Desulfuromonadia</taxon>
        <taxon>Geobacterales</taxon>
        <taxon>Geobacteraceae</taxon>
        <taxon>Geotalea</taxon>
    </lineage>
</organism>
<dbReference type="GO" id="GO:0050660">
    <property type="term" value="F:flavin adenine dinucleotide binding"/>
    <property type="evidence" value="ECO:0007669"/>
    <property type="project" value="InterPro"/>
</dbReference>
<proteinExistence type="inferred from homology"/>
<protein>
    <submittedName>
        <fullName evidence="13">Very-long-chain acyl-CoA dehydrogenase</fullName>
    </submittedName>
</protein>
<dbReference type="Pfam" id="PF00441">
    <property type="entry name" value="Acyl-CoA_dh_1"/>
    <property type="match status" value="1"/>
</dbReference>
<dbReference type="KEGG" id="geo:Geob_0169"/>
<sequence length="583" mass="64074">MHSTLLSGGEFLLADTARMDTFSPEEFTAEQRQIAETTDEFMKKEVFPHLDRIEDKDFAFVVEKMRQCADLGLFLAEVPEEYGGLELEKTTNMLMIEKVAPATSFCMAFGGHTGIGILPMVYYGTADQKERYLEKLSSGEWFGAYALTEPDCGSDPLSSRTTATLSADGRHYILNGTKQFITNSAFADLFTVFAKIDGLHFSAFLVEKSFEGFSVGAEEKKMGLRGSSTTQLVLDNVKVPVENLLGEPGKGHKIAFNVLNVGRLKVATQALGMSKGAFGEAASYATERKQFGRTIGEFGAIREKLADMTAAIFASETVIYRVAGLLDSRLALLDHSGSDYYERYQKAIEEYAAECAIAKVFCTEQLDMVVDEAVQIHGGYGYIAEYPVERYYRDSRIQRIFEGTNEINRILIPTMLFRKADNSGSPLWKLVKKAEEGAVTETAYAGEFTAAATTVARLKQLFLTMVGAAVPAKDHQEVLLAIADMVITTFALESALLRADKTFASASQSKQELLKAVVTALTFDLSRQFQSAASRCCAYALTGENLSRMHRTVADLAACPVEGLLEAKHRLSQAAQEAGKYIF</sequence>
<reference evidence="13 14" key="1">
    <citation type="submission" date="2009-01" db="EMBL/GenBank/DDBJ databases">
        <title>Complete sequence of Geobacter sp. FRC-32.</title>
        <authorList>
            <consortium name="US DOE Joint Genome Institute"/>
            <person name="Lucas S."/>
            <person name="Copeland A."/>
            <person name="Lapidus A."/>
            <person name="Glavina del Rio T."/>
            <person name="Dalin E."/>
            <person name="Tice H."/>
            <person name="Bruce D."/>
            <person name="Goodwin L."/>
            <person name="Pitluck S."/>
            <person name="Saunders E."/>
            <person name="Brettin T."/>
            <person name="Detter J.C."/>
            <person name="Han C."/>
            <person name="Larimer F."/>
            <person name="Land M."/>
            <person name="Hauser L."/>
            <person name="Kyrpides N."/>
            <person name="Ovchinnikova G."/>
            <person name="Kostka J."/>
            <person name="Richardson P."/>
        </authorList>
    </citation>
    <scope>NUCLEOTIDE SEQUENCE [LARGE SCALE GENOMIC DNA]</scope>
    <source>
        <strain evidence="14">DSM 22248 / JCM 15807 / FRC-32</strain>
    </source>
</reference>
<feature type="domain" description="Acyl-CoA dehydrogenase/oxidase C-terminal" evidence="9">
    <location>
        <begin position="249"/>
        <end position="412"/>
    </location>
</feature>
<dbReference type="Pfam" id="PF02771">
    <property type="entry name" value="Acyl-CoA_dh_N"/>
    <property type="match status" value="1"/>
</dbReference>
<dbReference type="InterPro" id="IPR009075">
    <property type="entry name" value="AcylCo_DH/oxidase_C"/>
</dbReference>
<dbReference type="Gene3D" id="1.10.540.10">
    <property type="entry name" value="Acyl-CoA dehydrogenase/oxidase, N-terminal domain"/>
    <property type="match status" value="1"/>
</dbReference>
<keyword evidence="6 8" id="KW-0560">Oxidoreductase</keyword>
<comment type="similarity">
    <text evidence="2 8">Belongs to the acyl-CoA dehydrogenase family.</text>
</comment>
<evidence type="ECO:0000256" key="3">
    <source>
        <dbReference type="ARBA" id="ARBA00011881"/>
    </source>
</evidence>
<dbReference type="InterPro" id="IPR049426">
    <property type="entry name" value="Acyl-CoA-dh-like_C"/>
</dbReference>
<dbReference type="InterPro" id="IPR037069">
    <property type="entry name" value="AcylCoA_DH/ox_N_sf"/>
</dbReference>
<gene>
    <name evidence="13" type="primary">fadE</name>
    <name evidence="13" type="ordered locus">Geob_0169</name>
</gene>
<dbReference type="PROSITE" id="PS00073">
    <property type="entry name" value="ACYL_COA_DH_2"/>
    <property type="match status" value="1"/>
</dbReference>
<keyword evidence="4 8" id="KW-0285">Flavoprotein</keyword>
<evidence type="ECO:0000256" key="7">
    <source>
        <dbReference type="ARBA" id="ARBA00052546"/>
    </source>
</evidence>
<feature type="domain" description="Acyl-CoA oxidase/dehydrogenase middle" evidence="10">
    <location>
        <begin position="144"/>
        <end position="237"/>
    </location>
</feature>
<evidence type="ECO:0000259" key="12">
    <source>
        <dbReference type="Pfam" id="PF21263"/>
    </source>
</evidence>
<comment type="catalytic activity">
    <reaction evidence="7">
        <text>a 2,3-saturated acyl-CoA + A = a 2,3-dehydroacyl-CoA + AH2</text>
        <dbReference type="Rhea" id="RHEA:48608"/>
        <dbReference type="ChEBI" id="CHEBI:13193"/>
        <dbReference type="ChEBI" id="CHEBI:17499"/>
        <dbReference type="ChEBI" id="CHEBI:60015"/>
        <dbReference type="ChEBI" id="CHEBI:65111"/>
    </reaction>
</comment>
<evidence type="ECO:0000313" key="14">
    <source>
        <dbReference type="Proteomes" id="UP000007721"/>
    </source>
</evidence>
<comment type="cofactor">
    <cofactor evidence="1 8">
        <name>FAD</name>
        <dbReference type="ChEBI" id="CHEBI:57692"/>
    </cofactor>
</comment>
<dbReference type="InterPro" id="IPR009100">
    <property type="entry name" value="AcylCoA_DH/oxidase_NM_dom_sf"/>
</dbReference>
<dbReference type="Gene3D" id="1.20.140.10">
    <property type="entry name" value="Butyryl-CoA Dehydrogenase, subunit A, domain 3"/>
    <property type="match status" value="2"/>
</dbReference>
<dbReference type="InterPro" id="IPR006091">
    <property type="entry name" value="Acyl-CoA_Oxase/DH_mid-dom"/>
</dbReference>
<feature type="domain" description="Acyl-CoA dehydrogenase/oxidase N-terminal" evidence="11">
    <location>
        <begin position="28"/>
        <end position="140"/>
    </location>
</feature>
<evidence type="ECO:0000313" key="13">
    <source>
        <dbReference type="EMBL" id="ACM18542.1"/>
    </source>
</evidence>
<evidence type="ECO:0000256" key="2">
    <source>
        <dbReference type="ARBA" id="ARBA00009347"/>
    </source>
</evidence>
<keyword evidence="14" id="KW-1185">Reference proteome</keyword>
<dbReference type="PANTHER" id="PTHR43884:SF12">
    <property type="entry name" value="ISOVALERYL-COA DEHYDROGENASE, MITOCHONDRIAL-RELATED"/>
    <property type="match status" value="1"/>
</dbReference>
<dbReference type="Proteomes" id="UP000007721">
    <property type="component" value="Chromosome"/>
</dbReference>
<keyword evidence="5 8" id="KW-0274">FAD</keyword>
<dbReference type="Gene3D" id="2.40.110.10">
    <property type="entry name" value="Butyryl-CoA Dehydrogenase, subunit A, domain 2"/>
    <property type="match status" value="1"/>
</dbReference>
<comment type="subunit">
    <text evidence="3">Homotetramer.</text>
</comment>
<dbReference type="GO" id="GO:0003995">
    <property type="term" value="F:acyl-CoA dehydrogenase activity"/>
    <property type="evidence" value="ECO:0007669"/>
    <property type="project" value="InterPro"/>
</dbReference>
<dbReference type="FunFam" id="2.40.110.10:FF:000001">
    <property type="entry name" value="Acyl-CoA dehydrogenase, mitochondrial"/>
    <property type="match status" value="1"/>
</dbReference>
<dbReference type="RefSeq" id="WP_012645271.1">
    <property type="nucleotide sequence ID" value="NC_011979.1"/>
</dbReference>
<evidence type="ECO:0000259" key="11">
    <source>
        <dbReference type="Pfam" id="PF02771"/>
    </source>
</evidence>
<evidence type="ECO:0000256" key="4">
    <source>
        <dbReference type="ARBA" id="ARBA00022630"/>
    </source>
</evidence>
<dbReference type="SUPFAM" id="SSF56645">
    <property type="entry name" value="Acyl-CoA dehydrogenase NM domain-like"/>
    <property type="match status" value="1"/>
</dbReference>
<dbReference type="InterPro" id="IPR036250">
    <property type="entry name" value="AcylCo_DH-like_C"/>
</dbReference>
<evidence type="ECO:0000259" key="10">
    <source>
        <dbReference type="Pfam" id="PF02770"/>
    </source>
</evidence>
<feature type="domain" description="Acyl-CoA dehydrogenase-like C-terminal" evidence="12">
    <location>
        <begin position="458"/>
        <end position="520"/>
    </location>
</feature>
<dbReference type="InterPro" id="IPR046373">
    <property type="entry name" value="Acyl-CoA_Oxase/DH_mid-dom_sf"/>
</dbReference>
<dbReference type="HOGENOM" id="CLU_018204_3_3_7"/>
<dbReference type="SUPFAM" id="SSF47203">
    <property type="entry name" value="Acyl-CoA dehydrogenase C-terminal domain-like"/>
    <property type="match status" value="1"/>
</dbReference>
<dbReference type="FunFam" id="1.20.140.10:FF:000019">
    <property type="entry name" value="Acyl-CoA dehydrogenase"/>
    <property type="match status" value="1"/>
</dbReference>
<name>B9M8K7_GEODF</name>
<dbReference type="Pfam" id="PF21263">
    <property type="entry name" value="Acyl-CoA-dh_C"/>
    <property type="match status" value="1"/>
</dbReference>
<dbReference type="InterPro" id="IPR006089">
    <property type="entry name" value="Acyl-CoA_DH_CS"/>
</dbReference>
<dbReference type="EMBL" id="CP001390">
    <property type="protein sequence ID" value="ACM18542.1"/>
    <property type="molecule type" value="Genomic_DNA"/>
</dbReference>